<name>A0A6A3G9T5_9STRA</name>
<protein>
    <submittedName>
        <fullName evidence="1">Uncharacterized protein</fullName>
    </submittedName>
</protein>
<accession>A0A6A3G9T5</accession>
<gene>
    <name evidence="1" type="ORF">PF011_g32360</name>
</gene>
<comment type="caution">
    <text evidence="1">The sequence shown here is derived from an EMBL/GenBank/DDBJ whole genome shotgun (WGS) entry which is preliminary data.</text>
</comment>
<reference evidence="1 2" key="1">
    <citation type="submission" date="2018-09" db="EMBL/GenBank/DDBJ databases">
        <title>Genomic investigation of the strawberry pathogen Phytophthora fragariae indicates pathogenicity is determined by transcriptional variation in three key races.</title>
        <authorList>
            <person name="Adams T.M."/>
            <person name="Armitage A.D."/>
            <person name="Sobczyk M.K."/>
            <person name="Bates H.J."/>
            <person name="Dunwell J.M."/>
            <person name="Nellist C.F."/>
            <person name="Harrison R.J."/>
        </authorList>
    </citation>
    <scope>NUCLEOTIDE SEQUENCE [LARGE SCALE GENOMIC DNA]</scope>
    <source>
        <strain evidence="1 2">SCRP245</strain>
    </source>
</reference>
<dbReference type="AlphaFoldDB" id="A0A6A3G9T5"/>
<dbReference type="InterPro" id="IPR050849">
    <property type="entry name" value="HAD-like_hydrolase_phosphatase"/>
</dbReference>
<evidence type="ECO:0000313" key="2">
    <source>
        <dbReference type="Proteomes" id="UP000460718"/>
    </source>
</evidence>
<dbReference type="SUPFAM" id="SSF56784">
    <property type="entry name" value="HAD-like"/>
    <property type="match status" value="1"/>
</dbReference>
<dbReference type="Proteomes" id="UP000460718">
    <property type="component" value="Unassembled WGS sequence"/>
</dbReference>
<sequence>MGGAQFTTGRTPSVLLCTDFDETVTQHDTTSLLFQLATSPASTEQQLVTQYVTELEDLLKGYESTWRQQKRAVKGNNFDKTGLHEFLKGYAATDLRSTQRVVACRALQGIRQPDIVTAARTVQLRANCAETLAAVEQWEVLSANWSTELVVSALQHAGVGAVSTQITANGEELRVYCV</sequence>
<proteinExistence type="predicted"/>
<evidence type="ECO:0000313" key="1">
    <source>
        <dbReference type="EMBL" id="KAE8953640.1"/>
    </source>
</evidence>
<dbReference type="InterPro" id="IPR036412">
    <property type="entry name" value="HAD-like_sf"/>
</dbReference>
<dbReference type="PANTHER" id="PTHR28181">
    <property type="entry name" value="UPF0655 PROTEIN YCR015C"/>
    <property type="match status" value="1"/>
</dbReference>
<dbReference type="EMBL" id="QXFW01009735">
    <property type="protein sequence ID" value="KAE8953640.1"/>
    <property type="molecule type" value="Genomic_DNA"/>
</dbReference>
<organism evidence="1 2">
    <name type="scientific">Phytophthora fragariae</name>
    <dbReference type="NCBI Taxonomy" id="53985"/>
    <lineage>
        <taxon>Eukaryota</taxon>
        <taxon>Sar</taxon>
        <taxon>Stramenopiles</taxon>
        <taxon>Oomycota</taxon>
        <taxon>Peronosporomycetes</taxon>
        <taxon>Peronosporales</taxon>
        <taxon>Peronosporaceae</taxon>
        <taxon>Phytophthora</taxon>
    </lineage>
</organism>
<dbReference type="PANTHER" id="PTHR28181:SF1">
    <property type="entry name" value="COLD TOLERANCE PROTEIN 1"/>
    <property type="match status" value="1"/>
</dbReference>